<accession>A0ABR4DE54</accession>
<gene>
    <name evidence="2" type="ORF">VTJ83DRAFT_5134</name>
</gene>
<protein>
    <submittedName>
        <fullName evidence="2">Uncharacterized protein</fullName>
    </submittedName>
</protein>
<dbReference type="GeneID" id="98126345"/>
<dbReference type="RefSeq" id="XP_070866584.1">
    <property type="nucleotide sequence ID" value="XM_071011701.1"/>
</dbReference>
<organism evidence="2 3">
    <name type="scientific">Remersonia thermophila</name>
    <dbReference type="NCBI Taxonomy" id="72144"/>
    <lineage>
        <taxon>Eukaryota</taxon>
        <taxon>Fungi</taxon>
        <taxon>Dikarya</taxon>
        <taxon>Ascomycota</taxon>
        <taxon>Pezizomycotina</taxon>
        <taxon>Sordariomycetes</taxon>
        <taxon>Sordariomycetidae</taxon>
        <taxon>Sordariales</taxon>
        <taxon>Sordariales incertae sedis</taxon>
        <taxon>Remersonia</taxon>
    </lineage>
</organism>
<reference evidence="2 3" key="1">
    <citation type="journal article" date="2024" name="Commun. Biol.">
        <title>Comparative genomic analysis of thermophilic fungi reveals convergent evolutionary adaptations and gene losses.</title>
        <authorList>
            <person name="Steindorff A.S."/>
            <person name="Aguilar-Pontes M.V."/>
            <person name="Robinson A.J."/>
            <person name="Andreopoulos B."/>
            <person name="LaButti K."/>
            <person name="Kuo A."/>
            <person name="Mondo S."/>
            <person name="Riley R."/>
            <person name="Otillar R."/>
            <person name="Haridas S."/>
            <person name="Lipzen A."/>
            <person name="Grimwood J."/>
            <person name="Schmutz J."/>
            <person name="Clum A."/>
            <person name="Reid I.D."/>
            <person name="Moisan M.C."/>
            <person name="Butler G."/>
            <person name="Nguyen T.T.M."/>
            <person name="Dewar K."/>
            <person name="Conant G."/>
            <person name="Drula E."/>
            <person name="Henrissat B."/>
            <person name="Hansel C."/>
            <person name="Singer S."/>
            <person name="Hutchinson M.I."/>
            <person name="de Vries R.P."/>
            <person name="Natvig D.O."/>
            <person name="Powell A.J."/>
            <person name="Tsang A."/>
            <person name="Grigoriev I.V."/>
        </authorList>
    </citation>
    <scope>NUCLEOTIDE SEQUENCE [LARGE SCALE GENOMIC DNA]</scope>
    <source>
        <strain evidence="2 3">ATCC 22073</strain>
    </source>
</reference>
<evidence type="ECO:0000313" key="2">
    <source>
        <dbReference type="EMBL" id="KAL2267857.1"/>
    </source>
</evidence>
<dbReference type="EMBL" id="JAZGUE010000004">
    <property type="protein sequence ID" value="KAL2267857.1"/>
    <property type="molecule type" value="Genomic_DNA"/>
</dbReference>
<name>A0ABR4DE54_9PEZI</name>
<sequence length="200" mass="21994">MFLQEPGQFPAATRSGFGPGGQSSKTSTETLPRPLPFAILQEASACGCLGMCRLVQDTQLCVHCRRGYLRSERNNKEGSLLPSVVPLAGKRPQDVDNLIPIERLNVWRCGIVGSQALQPRQGEGKKLVFCIEGLQIEEVALLIIRGDDQISISPERLVDIRLAFIGGGCLSLGGTHGAECRQWGFLYGHWMFLDDRHGEY</sequence>
<comment type="caution">
    <text evidence="2">The sequence shown here is derived from an EMBL/GenBank/DDBJ whole genome shotgun (WGS) entry which is preliminary data.</text>
</comment>
<keyword evidence="3" id="KW-1185">Reference proteome</keyword>
<proteinExistence type="predicted"/>
<evidence type="ECO:0000256" key="1">
    <source>
        <dbReference type="SAM" id="MobiDB-lite"/>
    </source>
</evidence>
<evidence type="ECO:0000313" key="3">
    <source>
        <dbReference type="Proteomes" id="UP001600064"/>
    </source>
</evidence>
<feature type="region of interest" description="Disordered" evidence="1">
    <location>
        <begin position="1"/>
        <end position="29"/>
    </location>
</feature>
<dbReference type="Proteomes" id="UP001600064">
    <property type="component" value="Unassembled WGS sequence"/>
</dbReference>